<feature type="compositionally biased region" description="Polar residues" evidence="1">
    <location>
        <begin position="136"/>
        <end position="145"/>
    </location>
</feature>
<name>A0A9P7KQC6_9HYPO</name>
<comment type="caution">
    <text evidence="2">The sequence shown here is derived from an EMBL/GenBank/DDBJ whole genome shotgun (WGS) entry which is preliminary data.</text>
</comment>
<dbReference type="AlphaFoldDB" id="A0A9P7KQC6"/>
<proteinExistence type="predicted"/>
<evidence type="ECO:0000256" key="1">
    <source>
        <dbReference type="SAM" id="MobiDB-lite"/>
    </source>
</evidence>
<accession>A0A9P7KQC6</accession>
<evidence type="ECO:0000313" key="2">
    <source>
        <dbReference type="EMBL" id="KAG5656940.1"/>
    </source>
</evidence>
<reference evidence="2" key="1">
    <citation type="submission" date="2021-04" db="EMBL/GenBank/DDBJ databases">
        <title>Draft genome of Fusarium avenaceum strain F156N33, isolated from an atmospheric sample in Virginia.</title>
        <authorList>
            <person name="Yang S."/>
            <person name="Vinatzer B.A."/>
            <person name="Coleman J."/>
        </authorList>
    </citation>
    <scope>NUCLEOTIDE SEQUENCE</scope>
    <source>
        <strain evidence="2">F156N33</strain>
    </source>
</reference>
<sequence length="145" mass="17033">MTDQIEEMIENVYSPDYEAKRYPGGRKNPDNYHHYRKWGFTVYRTYYAKESEEAWERLLHSLRHQTRLAFGGFEQEDIDQDDVQRLKDLFSVDVREDPSQLEGLDAQGIRDFCNAESLKEEQSVVQIPGKRRRLTTRPNESSGAG</sequence>
<gene>
    <name evidence="2" type="ORF">KAF25_011109</name>
</gene>
<organism evidence="2 3">
    <name type="scientific">Fusarium avenaceum</name>
    <dbReference type="NCBI Taxonomy" id="40199"/>
    <lineage>
        <taxon>Eukaryota</taxon>
        <taxon>Fungi</taxon>
        <taxon>Dikarya</taxon>
        <taxon>Ascomycota</taxon>
        <taxon>Pezizomycotina</taxon>
        <taxon>Sordariomycetes</taxon>
        <taxon>Hypocreomycetidae</taxon>
        <taxon>Hypocreales</taxon>
        <taxon>Nectriaceae</taxon>
        <taxon>Fusarium</taxon>
        <taxon>Fusarium tricinctum species complex</taxon>
    </lineage>
</organism>
<keyword evidence="3" id="KW-1185">Reference proteome</keyword>
<protein>
    <submittedName>
        <fullName evidence="2">Uncharacterized protein</fullName>
    </submittedName>
</protein>
<feature type="region of interest" description="Disordered" evidence="1">
    <location>
        <begin position="123"/>
        <end position="145"/>
    </location>
</feature>
<dbReference type="EMBL" id="JAGPUO010000019">
    <property type="protein sequence ID" value="KAG5656940.1"/>
    <property type="molecule type" value="Genomic_DNA"/>
</dbReference>
<evidence type="ECO:0000313" key="3">
    <source>
        <dbReference type="Proteomes" id="UP000782241"/>
    </source>
</evidence>
<dbReference type="Proteomes" id="UP000782241">
    <property type="component" value="Unassembled WGS sequence"/>
</dbReference>